<dbReference type="PANTHER" id="PTHR11829:SF343">
    <property type="entry name" value="FORK-HEAD DOMAIN-CONTAINING PROTEIN"/>
    <property type="match status" value="1"/>
</dbReference>
<evidence type="ECO:0000313" key="6">
    <source>
        <dbReference type="Proteomes" id="UP000014760"/>
    </source>
</evidence>
<keyword evidence="1 3" id="KW-0238">DNA-binding</keyword>
<dbReference type="PANTHER" id="PTHR11829">
    <property type="entry name" value="FORKHEAD BOX PROTEIN"/>
    <property type="match status" value="1"/>
</dbReference>
<keyword evidence="6" id="KW-1185">Reference proteome</keyword>
<dbReference type="PROSITE" id="PS00658">
    <property type="entry name" value="FORK_HEAD_2"/>
    <property type="match status" value="1"/>
</dbReference>
<dbReference type="PROSITE" id="PS50039">
    <property type="entry name" value="FORK_HEAD_3"/>
    <property type="match status" value="1"/>
</dbReference>
<reference evidence="6" key="1">
    <citation type="submission" date="2012-12" db="EMBL/GenBank/DDBJ databases">
        <authorList>
            <person name="Hellsten U."/>
            <person name="Grimwood J."/>
            <person name="Chapman J.A."/>
            <person name="Shapiro H."/>
            <person name="Aerts A."/>
            <person name="Otillar R.P."/>
            <person name="Terry A.Y."/>
            <person name="Boore J.L."/>
            <person name="Simakov O."/>
            <person name="Marletaz F."/>
            <person name="Cho S.-J."/>
            <person name="Edsinger-Gonzales E."/>
            <person name="Havlak P."/>
            <person name="Kuo D.-H."/>
            <person name="Larsson T."/>
            <person name="Lv J."/>
            <person name="Arendt D."/>
            <person name="Savage R."/>
            <person name="Osoegawa K."/>
            <person name="de Jong P."/>
            <person name="Lindberg D.R."/>
            <person name="Seaver E.C."/>
            <person name="Weisblat D.A."/>
            <person name="Putnam N.H."/>
            <person name="Grigoriev I.V."/>
            <person name="Rokhsar D.S."/>
        </authorList>
    </citation>
    <scope>NUCLEOTIDE SEQUENCE</scope>
    <source>
        <strain evidence="6">I ESC-2004</strain>
    </source>
</reference>
<dbReference type="HOGENOM" id="CLU_077699_6_2_1"/>
<protein>
    <recommendedName>
        <fullName evidence="4">Fork-head domain-containing protein</fullName>
    </recommendedName>
</protein>
<dbReference type="CDD" id="cd00059">
    <property type="entry name" value="FH_FOX"/>
    <property type="match status" value="1"/>
</dbReference>
<dbReference type="EnsemblMetazoa" id="CapteT50540">
    <property type="protein sequence ID" value="CapteP50540"/>
    <property type="gene ID" value="CapteG50540"/>
</dbReference>
<organism evidence="5 6">
    <name type="scientific">Capitella teleta</name>
    <name type="common">Polychaete worm</name>
    <dbReference type="NCBI Taxonomy" id="283909"/>
    <lineage>
        <taxon>Eukaryota</taxon>
        <taxon>Metazoa</taxon>
        <taxon>Spiralia</taxon>
        <taxon>Lophotrochozoa</taxon>
        <taxon>Annelida</taxon>
        <taxon>Polychaeta</taxon>
        <taxon>Sedentaria</taxon>
        <taxon>Scolecida</taxon>
        <taxon>Capitellidae</taxon>
        <taxon>Capitella</taxon>
    </lineage>
</organism>
<dbReference type="Proteomes" id="UP000014760">
    <property type="component" value="Unassembled WGS sequence"/>
</dbReference>
<dbReference type="SMART" id="SM00339">
    <property type="entry name" value="FH"/>
    <property type="match status" value="1"/>
</dbReference>
<comment type="subcellular location">
    <subcellularLocation>
        <location evidence="3">Nucleus</location>
    </subcellularLocation>
</comment>
<evidence type="ECO:0000259" key="4">
    <source>
        <dbReference type="PROSITE" id="PS50039"/>
    </source>
</evidence>
<dbReference type="OMA" id="DAATWKN"/>
<reference evidence="5" key="3">
    <citation type="submission" date="2015-06" db="UniProtKB">
        <authorList>
            <consortium name="EnsemblMetazoa"/>
        </authorList>
    </citation>
    <scope>IDENTIFICATION</scope>
</reference>
<dbReference type="Pfam" id="PF00250">
    <property type="entry name" value="Forkhead"/>
    <property type="match status" value="1"/>
</dbReference>
<evidence type="ECO:0000256" key="2">
    <source>
        <dbReference type="ARBA" id="ARBA00023242"/>
    </source>
</evidence>
<keyword evidence="2 3" id="KW-0539">Nucleus</keyword>
<dbReference type="STRING" id="283909.R7U085"/>
<evidence type="ECO:0000313" key="5">
    <source>
        <dbReference type="EnsemblMetazoa" id="CapteP50540"/>
    </source>
</evidence>
<dbReference type="Gene3D" id="1.10.10.10">
    <property type="entry name" value="Winged helix-like DNA-binding domain superfamily/Winged helix DNA-binding domain"/>
    <property type="match status" value="1"/>
</dbReference>
<evidence type="ECO:0000256" key="1">
    <source>
        <dbReference type="ARBA" id="ARBA00023125"/>
    </source>
</evidence>
<name>X2B5D3_CAPTE</name>
<dbReference type="InterPro" id="IPR030456">
    <property type="entry name" value="TF_fork_head_CS_2"/>
</dbReference>
<sequence>MIRNAIMSQPTQQATLSEIYEWISVNFPFYNDTNKSSWQNSVRHNLSKIQAFKRSDAKAEHQKGSYWTID</sequence>
<feature type="DNA-binding region" description="Fork-head" evidence="3">
    <location>
        <begin position="1"/>
        <end position="70"/>
    </location>
</feature>
<accession>X2B5D3</accession>
<dbReference type="SUPFAM" id="SSF46785">
    <property type="entry name" value="Winged helix' DNA-binding domain"/>
    <property type="match status" value="1"/>
</dbReference>
<reference evidence="6" key="2">
    <citation type="journal article" date="2013" name="Nature">
        <title>Insights into bilaterian evolution from three spiralian genomes.</title>
        <authorList>
            <person name="Simakov O."/>
            <person name="Marletaz F."/>
            <person name="Cho S.J."/>
            <person name="Edsinger-Gonzales E."/>
            <person name="Havlak P."/>
            <person name="Hellsten U."/>
            <person name="Kuo D.H."/>
            <person name="Larsson T."/>
            <person name="Lv J."/>
            <person name="Arendt D."/>
            <person name="Savage R."/>
            <person name="Osoegawa K."/>
            <person name="de Jong P."/>
            <person name="Grimwood J."/>
            <person name="Chapman J.A."/>
            <person name="Shapiro H."/>
            <person name="Aerts A."/>
            <person name="Otillar R.P."/>
            <person name="Terry A.Y."/>
            <person name="Boore J.L."/>
            <person name="Grigoriev I.V."/>
            <person name="Lindberg D.R."/>
            <person name="Seaver E.C."/>
            <person name="Weisblat D.A."/>
            <person name="Putnam N.H."/>
            <person name="Rokhsar D.S."/>
        </authorList>
    </citation>
    <scope>NUCLEOTIDE SEQUENCE</scope>
    <source>
        <strain evidence="6">I ESC-2004</strain>
    </source>
</reference>
<dbReference type="InterPro" id="IPR050211">
    <property type="entry name" value="FOX_domain-containing"/>
</dbReference>
<dbReference type="EMBL" id="AMQN01026621">
    <property type="status" value="NOT_ANNOTATED_CDS"/>
    <property type="molecule type" value="Genomic_DNA"/>
</dbReference>
<dbReference type="PRINTS" id="PR00053">
    <property type="entry name" value="FORKHEAD"/>
</dbReference>
<dbReference type="InterPro" id="IPR001766">
    <property type="entry name" value="Fork_head_dom"/>
</dbReference>
<dbReference type="OrthoDB" id="5954824at2759"/>
<proteinExistence type="predicted"/>
<dbReference type="InterPro" id="IPR036388">
    <property type="entry name" value="WH-like_DNA-bd_sf"/>
</dbReference>
<evidence type="ECO:0000256" key="3">
    <source>
        <dbReference type="PROSITE-ProRule" id="PRU00089"/>
    </source>
</evidence>
<dbReference type="InterPro" id="IPR036390">
    <property type="entry name" value="WH_DNA-bd_sf"/>
</dbReference>
<feature type="domain" description="Fork-head" evidence="4">
    <location>
        <begin position="1"/>
        <end position="70"/>
    </location>
</feature>